<sequence length="112" mass="11793">MKATLLLAGCAALLVTAPAWTAGSSNTAAPVPGVPAPEVDLPLNSTCVVTVDPRVGPKPEFPGEANAISGFFAPDTARGTLIRLDDQWVVLRDGYHENWIPMAKVVMIRAAR</sequence>
<organism evidence="2 3">
    <name type="scientific">Luteolibacter soli</name>
    <dbReference type="NCBI Taxonomy" id="3135280"/>
    <lineage>
        <taxon>Bacteria</taxon>
        <taxon>Pseudomonadati</taxon>
        <taxon>Verrucomicrobiota</taxon>
        <taxon>Verrucomicrobiia</taxon>
        <taxon>Verrucomicrobiales</taxon>
        <taxon>Verrucomicrobiaceae</taxon>
        <taxon>Luteolibacter</taxon>
    </lineage>
</organism>
<dbReference type="Proteomes" id="UP001371305">
    <property type="component" value="Unassembled WGS sequence"/>
</dbReference>
<reference evidence="2 3" key="1">
    <citation type="submission" date="2024-04" db="EMBL/GenBank/DDBJ databases">
        <title>Luteolibacter sp. isolated from soil.</title>
        <authorList>
            <person name="An J."/>
        </authorList>
    </citation>
    <scope>NUCLEOTIDE SEQUENCE [LARGE SCALE GENOMIC DNA]</scope>
    <source>
        <strain evidence="2 3">Y139</strain>
    </source>
</reference>
<keyword evidence="1" id="KW-0732">Signal</keyword>
<keyword evidence="3" id="KW-1185">Reference proteome</keyword>
<evidence type="ECO:0008006" key="4">
    <source>
        <dbReference type="Google" id="ProtNLM"/>
    </source>
</evidence>
<comment type="caution">
    <text evidence="2">The sequence shown here is derived from an EMBL/GenBank/DDBJ whole genome shotgun (WGS) entry which is preliminary data.</text>
</comment>
<evidence type="ECO:0000313" key="3">
    <source>
        <dbReference type="Proteomes" id="UP001371305"/>
    </source>
</evidence>
<dbReference type="RefSeq" id="WP_341402818.1">
    <property type="nucleotide sequence ID" value="NZ_JBBUKT010000001.1"/>
</dbReference>
<name>A0ABU9AP12_9BACT</name>
<dbReference type="EMBL" id="JBBUKT010000001">
    <property type="protein sequence ID" value="MEK7949401.1"/>
    <property type="molecule type" value="Genomic_DNA"/>
</dbReference>
<feature type="chain" id="PRO_5046355950" description="SH3 domain-containing protein" evidence="1">
    <location>
        <begin position="22"/>
        <end position="112"/>
    </location>
</feature>
<gene>
    <name evidence="2" type="ORF">WKV53_02780</name>
</gene>
<accession>A0ABU9AP12</accession>
<evidence type="ECO:0000313" key="2">
    <source>
        <dbReference type="EMBL" id="MEK7949401.1"/>
    </source>
</evidence>
<evidence type="ECO:0000256" key="1">
    <source>
        <dbReference type="SAM" id="SignalP"/>
    </source>
</evidence>
<proteinExistence type="predicted"/>
<protein>
    <recommendedName>
        <fullName evidence="4">SH3 domain-containing protein</fullName>
    </recommendedName>
</protein>
<feature type="signal peptide" evidence="1">
    <location>
        <begin position="1"/>
        <end position="21"/>
    </location>
</feature>